<sequence>MSTVGDSALQGHEETISGEHTFKVPKNGKFKGRGVLIMIWRPNEEDACFQDKDTGDDGYDVFEGGKVRVFKGTAQFIWS</sequence>
<comment type="caution">
    <text evidence="2">The sequence shown here is derived from an EMBL/GenBank/DDBJ whole genome shotgun (WGS) entry which is preliminary data.</text>
</comment>
<gene>
    <name evidence="2" type="ORF">BFJ69_g17427</name>
</gene>
<organism evidence="2 3">
    <name type="scientific">Fusarium oxysporum</name>
    <name type="common">Fusarium vascular wilt</name>
    <dbReference type="NCBI Taxonomy" id="5507"/>
    <lineage>
        <taxon>Eukaryota</taxon>
        <taxon>Fungi</taxon>
        <taxon>Dikarya</taxon>
        <taxon>Ascomycota</taxon>
        <taxon>Pezizomycotina</taxon>
        <taxon>Sordariomycetes</taxon>
        <taxon>Hypocreomycetidae</taxon>
        <taxon>Hypocreales</taxon>
        <taxon>Nectriaceae</taxon>
        <taxon>Fusarium</taxon>
        <taxon>Fusarium oxysporum species complex</taxon>
    </lineage>
</organism>
<dbReference type="AlphaFoldDB" id="A0A420M8C7"/>
<name>A0A420M8C7_FUSOX</name>
<evidence type="ECO:0000256" key="1">
    <source>
        <dbReference type="SAM" id="MobiDB-lite"/>
    </source>
</evidence>
<reference evidence="2 3" key="1">
    <citation type="journal article" date="2018" name="Sci. Rep.">
        <title>Characterisation of pathogen-specific regions and novel effector candidates in Fusarium oxysporum f. sp. cepae.</title>
        <authorList>
            <person name="Armitage A.D."/>
            <person name="Taylor A."/>
            <person name="Sobczyk M.K."/>
            <person name="Baxter L."/>
            <person name="Greenfield B.P."/>
            <person name="Bates H.J."/>
            <person name="Wilson F."/>
            <person name="Jackson A.C."/>
            <person name="Ott S."/>
            <person name="Harrison R.J."/>
            <person name="Clarkson J.P."/>
        </authorList>
    </citation>
    <scope>NUCLEOTIDE SEQUENCE [LARGE SCALE GENOMIC DNA]</scope>
    <source>
        <strain evidence="2 3">Fo_A13</strain>
    </source>
</reference>
<feature type="compositionally biased region" description="Basic and acidic residues" evidence="1">
    <location>
        <begin position="11"/>
        <end position="22"/>
    </location>
</feature>
<dbReference type="Proteomes" id="UP000285084">
    <property type="component" value="Unassembled WGS sequence"/>
</dbReference>
<feature type="region of interest" description="Disordered" evidence="1">
    <location>
        <begin position="1"/>
        <end position="23"/>
    </location>
</feature>
<evidence type="ECO:0000313" key="3">
    <source>
        <dbReference type="Proteomes" id="UP000285084"/>
    </source>
</evidence>
<dbReference type="EMBL" id="MRCX01000807">
    <property type="protein sequence ID" value="RKK58012.1"/>
    <property type="molecule type" value="Genomic_DNA"/>
</dbReference>
<accession>A0A420M8C7</accession>
<protein>
    <submittedName>
        <fullName evidence="2">Uncharacterized protein</fullName>
    </submittedName>
</protein>
<evidence type="ECO:0000313" key="2">
    <source>
        <dbReference type="EMBL" id="RKK58012.1"/>
    </source>
</evidence>
<proteinExistence type="predicted"/>